<evidence type="ECO:0000313" key="3">
    <source>
        <dbReference type="EMBL" id="CAP39357.1"/>
    </source>
</evidence>
<dbReference type="Proteomes" id="UP000008549">
    <property type="component" value="Unassembled WGS sequence"/>
</dbReference>
<dbReference type="RefSeq" id="XP_002638316.1">
    <property type="nucleotide sequence ID" value="XM_002638270.1"/>
</dbReference>
<dbReference type="PANTHER" id="PTHR33272">
    <property type="entry name" value="PROTEIN CBG22877-RELATED"/>
    <property type="match status" value="1"/>
</dbReference>
<dbReference type="WormBase" id="CBG22864">
    <property type="protein sequence ID" value="CBP12336"/>
    <property type="gene ID" value="WBGene00041327"/>
</dbReference>
<dbReference type="AlphaFoldDB" id="G2J737"/>
<reference evidence="3" key="3">
    <citation type="submission" date="2011-10" db="EMBL/GenBank/DDBJ databases">
        <authorList>
            <consortium name="WormBase Consortium"/>
            <person name="Howe K.L."/>
        </authorList>
    </citation>
    <scope>NUCLEOTIDE SEQUENCE</scope>
    <source>
        <strain evidence="3">AF16</strain>
    </source>
</reference>
<dbReference type="OMA" id="RAFHFFF"/>
<gene>
    <name evidence="2 5" type="ORF">CBG22861</name>
    <name evidence="3 6" type="ORF">CBG22864</name>
    <name evidence="2" type="ORF">CBG_22861</name>
    <name evidence="3" type="ORF">CBG_22864</name>
</gene>
<keyword evidence="1" id="KW-1133">Transmembrane helix</keyword>
<dbReference type="HOGENOM" id="CLU_2051749_0_0_1"/>
<dbReference type="CTD" id="8580313"/>
<evidence type="ECO:0000313" key="6">
    <source>
        <dbReference type="WormBase" id="CBG22864"/>
    </source>
</evidence>
<keyword evidence="1" id="KW-0472">Membrane</keyword>
<dbReference type="WormBase" id="CBG22861">
    <property type="protein sequence ID" value="CBP12336"/>
    <property type="gene ID" value="WBGene00041324"/>
</dbReference>
<evidence type="ECO:0000313" key="5">
    <source>
        <dbReference type="WormBase" id="CBG22861"/>
    </source>
</evidence>
<dbReference type="EMBL" id="HE600994">
    <property type="protein sequence ID" value="CAP39357.1"/>
    <property type="molecule type" value="Genomic_DNA"/>
</dbReference>
<keyword evidence="4" id="KW-1185">Reference proteome</keyword>
<evidence type="ECO:0000256" key="1">
    <source>
        <dbReference type="SAM" id="Phobius"/>
    </source>
</evidence>
<dbReference type="InterPro" id="IPR027913">
    <property type="entry name" value="DUF4473"/>
</dbReference>
<reference evidence="3" key="1">
    <citation type="journal article" date="2003" name="PLoS Biol.">
        <title>The genome sequence of Caenorhabditis briggsae: a platform for comparative genomics.</title>
        <authorList>
            <person name="Stein L.D."/>
            <person name="Bao Z."/>
            <person name="Blasiar D."/>
            <person name="Blumenthal T."/>
            <person name="Brent M.R."/>
            <person name="Chen N."/>
            <person name="Chinwalla A."/>
            <person name="Clarke L."/>
            <person name="Clee C."/>
            <person name="Coghlan A."/>
            <person name="Coulson A."/>
            <person name="D'Eustachio P."/>
            <person name="Fitch D.H."/>
            <person name="Fulton L.A."/>
            <person name="Fulton R.E."/>
            <person name="Griffiths-Jones S."/>
            <person name="Harris T.W."/>
            <person name="Hillier L.W."/>
            <person name="Kamath R."/>
            <person name="Kuwabara P.E."/>
            <person name="Mardis E.R."/>
            <person name="Marra M.A."/>
            <person name="Miner T.L."/>
            <person name="Minx P."/>
            <person name="Mullikin J.C."/>
            <person name="Plumb R.W."/>
            <person name="Rogers J."/>
            <person name="Schein J.E."/>
            <person name="Sohrmann M."/>
            <person name="Spieth J."/>
            <person name="Stajich J.E."/>
            <person name="Wei C."/>
            <person name="Willey D."/>
            <person name="Wilson R.K."/>
            <person name="Durbin R."/>
            <person name="Waterston R.H."/>
        </authorList>
    </citation>
    <scope>NUCLEOTIDE SEQUENCE [LARGE SCALE GENOMIC DNA]</scope>
    <source>
        <strain evidence="3">AF16</strain>
    </source>
</reference>
<dbReference type="GeneID" id="8580310"/>
<dbReference type="EMBL" id="HE600994">
    <property type="protein sequence ID" value="CAP39354.1"/>
    <property type="molecule type" value="Genomic_DNA"/>
</dbReference>
<dbReference type="Pfam" id="PF14747">
    <property type="entry name" value="DUF4473"/>
    <property type="match status" value="1"/>
</dbReference>
<keyword evidence="1" id="KW-0812">Transmembrane</keyword>
<protein>
    <submittedName>
        <fullName evidence="2">Protein CBG22861</fullName>
    </submittedName>
    <submittedName>
        <fullName evidence="3">Protein CBG22864</fullName>
    </submittedName>
</protein>
<organism evidence="3">
    <name type="scientific">Caenorhabditis briggsae</name>
    <dbReference type="NCBI Taxonomy" id="6238"/>
    <lineage>
        <taxon>Eukaryota</taxon>
        <taxon>Metazoa</taxon>
        <taxon>Ecdysozoa</taxon>
        <taxon>Nematoda</taxon>
        <taxon>Chromadorea</taxon>
        <taxon>Rhabditida</taxon>
        <taxon>Rhabditina</taxon>
        <taxon>Rhabditomorpha</taxon>
        <taxon>Rhabditoidea</taxon>
        <taxon>Rhabditidae</taxon>
        <taxon>Peloderinae</taxon>
        <taxon>Caenorhabditis</taxon>
    </lineage>
</organism>
<dbReference type="eggNOG" id="ENOG502TK66">
    <property type="taxonomic scope" value="Eukaryota"/>
</dbReference>
<evidence type="ECO:0000313" key="4">
    <source>
        <dbReference type="Proteomes" id="UP000008549"/>
    </source>
</evidence>
<dbReference type="KEGG" id="cbr:CBG_22864"/>
<proteinExistence type="predicted"/>
<name>G2J737_CAEBR</name>
<dbReference type="KEGG" id="cbr:CBG_22861"/>
<evidence type="ECO:0000313" key="2">
    <source>
        <dbReference type="EMBL" id="CAP39354.1"/>
    </source>
</evidence>
<accession>G2J737</accession>
<dbReference type="RefSeq" id="XP_002638313.1">
    <property type="nucleotide sequence ID" value="XM_002638267.1"/>
</dbReference>
<sequence length="120" mass="13757">MYKRAFHFFFLNFENIFYLPFLFIQLLGFKRKVVPEKKEELLAAGLSSEAADGIIKITEEAEAKGARMGPPKNGFDFLGRLGTLLTDLDTFIKTKSKQDQEAYKKVMEKKKAEWEAAAKK</sequence>
<dbReference type="PANTHER" id="PTHR33272:SF4">
    <property type="entry name" value="30S RIBOSOMAL PROTEIN S15-RELATED"/>
    <property type="match status" value="1"/>
</dbReference>
<feature type="transmembrane region" description="Helical" evidence="1">
    <location>
        <begin position="6"/>
        <end position="29"/>
    </location>
</feature>
<dbReference type="CTD" id="8580310"/>
<dbReference type="GeneID" id="8580313"/>
<reference evidence="3" key="2">
    <citation type="journal article" date="2011" name="PLoS Genet.">
        <title>Caenorhabditis briggsae recombinant inbred line genotypes reveal inter-strain incompatibility and the evolution of recombination.</title>
        <authorList>
            <person name="Ross J.A."/>
            <person name="Koboldt D.C."/>
            <person name="Staisch J.E."/>
            <person name="Chamberlin H.M."/>
            <person name="Gupta B.P."/>
            <person name="Miller R.D."/>
            <person name="Baird S.E."/>
            <person name="Haag E.S."/>
        </authorList>
    </citation>
    <scope>NUCLEOTIDE SEQUENCE</scope>
    <source>
        <strain evidence="3">AF16</strain>
    </source>
</reference>